<protein>
    <recommendedName>
        <fullName evidence="3">4,5-dihydroxyphthalate decarboxylase</fullName>
    </recommendedName>
</protein>
<comment type="caution">
    <text evidence="1">The sequence shown here is derived from an EMBL/GenBank/DDBJ whole genome shotgun (WGS) entry which is preliminary data.</text>
</comment>
<organism evidence="1 2">
    <name type="scientific">Actinocatenispora rupis</name>
    <dbReference type="NCBI Taxonomy" id="519421"/>
    <lineage>
        <taxon>Bacteria</taxon>
        <taxon>Bacillati</taxon>
        <taxon>Actinomycetota</taxon>
        <taxon>Actinomycetes</taxon>
        <taxon>Micromonosporales</taxon>
        <taxon>Micromonosporaceae</taxon>
        <taxon>Actinocatenispora</taxon>
    </lineage>
</organism>
<dbReference type="Proteomes" id="UP000612808">
    <property type="component" value="Unassembled WGS sequence"/>
</dbReference>
<dbReference type="EMBL" id="BOMB01000019">
    <property type="protein sequence ID" value="GID12539.1"/>
    <property type="molecule type" value="Genomic_DNA"/>
</dbReference>
<keyword evidence="2" id="KW-1185">Reference proteome</keyword>
<reference evidence="1" key="1">
    <citation type="submission" date="2021-01" db="EMBL/GenBank/DDBJ databases">
        <title>Whole genome shotgun sequence of Actinocatenispora rupis NBRC 107355.</title>
        <authorList>
            <person name="Komaki H."/>
            <person name="Tamura T."/>
        </authorList>
    </citation>
    <scope>NUCLEOTIDE SEQUENCE</scope>
    <source>
        <strain evidence="1">NBRC 107355</strain>
    </source>
</reference>
<proteinExistence type="predicted"/>
<evidence type="ECO:0000313" key="2">
    <source>
        <dbReference type="Proteomes" id="UP000612808"/>
    </source>
</evidence>
<evidence type="ECO:0000313" key="1">
    <source>
        <dbReference type="EMBL" id="GID12539.1"/>
    </source>
</evidence>
<name>A0A8J3NEF9_9ACTN</name>
<sequence length="326" mass="35128">MSTTDTPVRLGARPWAHLVPLTLREVGTPGLELTVERRPVTPDLLAEPTLDAAETSFSRYVRARAAGDDRIVAVPAFVMRSFRHRCLLVRRDSPRTEVTQLGGTRIGVTGWPDSGNTWTRAILRRAGVDLGGIDWTVGPLTADAAGGDRLGGVTPPGNVRLAGPGESLVGGLLDGSLDAIMTPFMPPGFHTADSPLRQLLVDYPAAEAAYLREVGFIPGIHLVGVRRELVERRPTVLAELCRALAASRDAWWATQRKLADPTPWALHDIDRTERLAGPDWMPYGLVANGPMIAAFCAELLAQGLVDGPVDVAGLFPEYAKVAEEEN</sequence>
<gene>
    <name evidence="1" type="ORF">Aru02nite_34280</name>
</gene>
<dbReference type="RefSeq" id="WP_203658562.1">
    <property type="nucleotide sequence ID" value="NZ_BAAAZM010000013.1"/>
</dbReference>
<accession>A0A8J3NEF9</accession>
<dbReference type="AlphaFoldDB" id="A0A8J3NEF9"/>
<dbReference type="SUPFAM" id="SSF53850">
    <property type="entry name" value="Periplasmic binding protein-like II"/>
    <property type="match status" value="1"/>
</dbReference>
<evidence type="ECO:0008006" key="3">
    <source>
        <dbReference type="Google" id="ProtNLM"/>
    </source>
</evidence>